<evidence type="ECO:0000256" key="9">
    <source>
        <dbReference type="RuleBase" id="RU000477"/>
    </source>
</evidence>
<comment type="catalytic activity">
    <reaction evidence="8">
        <text>H2O(in) = H2O(out)</text>
        <dbReference type="Rhea" id="RHEA:29667"/>
        <dbReference type="ChEBI" id="CHEBI:15377"/>
    </reaction>
</comment>
<accession>A0A4R0RTQ2</accession>
<reference evidence="12 13" key="1">
    <citation type="submission" date="2018-11" db="EMBL/GenBank/DDBJ databases">
        <title>Genome assembly of Steccherinum ochraceum LE-BIN_3174, the white-rot fungus of the Steccherinaceae family (The Residual Polyporoid clade, Polyporales, Basidiomycota).</title>
        <authorList>
            <person name="Fedorova T.V."/>
            <person name="Glazunova O.A."/>
            <person name="Landesman E.O."/>
            <person name="Moiseenko K.V."/>
            <person name="Psurtseva N.V."/>
            <person name="Savinova O.S."/>
            <person name="Shakhova N.V."/>
            <person name="Tyazhelova T.V."/>
            <person name="Vasina D.V."/>
        </authorList>
    </citation>
    <scope>NUCLEOTIDE SEQUENCE [LARGE SCALE GENOMIC DNA]</scope>
    <source>
        <strain evidence="12 13">LE-BIN_3174</strain>
    </source>
</reference>
<dbReference type="InterPro" id="IPR000425">
    <property type="entry name" value="MIP"/>
</dbReference>
<dbReference type="CDD" id="cd00333">
    <property type="entry name" value="MIP"/>
    <property type="match status" value="1"/>
</dbReference>
<evidence type="ECO:0000256" key="3">
    <source>
        <dbReference type="ARBA" id="ARBA00022448"/>
    </source>
</evidence>
<dbReference type="GO" id="GO:0015254">
    <property type="term" value="F:glycerol channel activity"/>
    <property type="evidence" value="ECO:0007669"/>
    <property type="project" value="TreeGrafter"/>
</dbReference>
<dbReference type="PRINTS" id="PR00783">
    <property type="entry name" value="MINTRINSICP"/>
</dbReference>
<keyword evidence="7 11" id="KW-0472">Membrane</keyword>
<comment type="subcellular location">
    <subcellularLocation>
        <location evidence="1">Membrane</location>
        <topology evidence="1">Multi-pass membrane protein</topology>
    </subcellularLocation>
</comment>
<feature type="transmembrane region" description="Helical" evidence="11">
    <location>
        <begin position="71"/>
        <end position="87"/>
    </location>
</feature>
<feature type="transmembrane region" description="Helical" evidence="11">
    <location>
        <begin position="244"/>
        <end position="268"/>
    </location>
</feature>
<comment type="caution">
    <text evidence="12">The sequence shown here is derived from an EMBL/GenBank/DDBJ whole genome shotgun (WGS) entry which is preliminary data.</text>
</comment>
<sequence length="357" mass="39179">MSSPHNSDKVLPSDDSHFRRNSKEYAVHIEDPEKQSRVTDNSTTVLEHPIEHYTRFPNRWTRMRARVREPLAEFFGTMILIILGLGTNVQVNAGSFTQVASSEKGTYLSICFGWGAATAMGVWVSGGISGGHINPAVTLAFAVWRDFPLRKVPIYIGSQVLGAFVGAGFVYANYIHAIDAVEGSRHIRTVPPQTPGTAGWFSTYAAGFMSNGSCIFDEFLGTMVLLICICALTDTRNGPPPPGLVPLSIFLLILVIGIALGLQTGWAINPARDFGPRLFTAMIYSRRVFSFRHQYWIWCPILSPIVGGQFGIFLYDTFLFTGNESLINRPNASARAAHLHAMNTETRKPPAGTAVDP</sequence>
<protein>
    <recommendedName>
        <fullName evidence="14">Aquaporin</fullName>
    </recommendedName>
</protein>
<dbReference type="SUPFAM" id="SSF81338">
    <property type="entry name" value="Aquaporin-like"/>
    <property type="match status" value="1"/>
</dbReference>
<dbReference type="GO" id="GO:0015250">
    <property type="term" value="F:water channel activity"/>
    <property type="evidence" value="ECO:0007669"/>
    <property type="project" value="TreeGrafter"/>
</dbReference>
<dbReference type="InterPro" id="IPR023271">
    <property type="entry name" value="Aquaporin-like"/>
</dbReference>
<feature type="transmembrane region" description="Helical" evidence="11">
    <location>
        <begin position="295"/>
        <end position="315"/>
    </location>
</feature>
<keyword evidence="4 9" id="KW-0812">Transmembrane</keyword>
<name>A0A4R0RTQ2_9APHY</name>
<dbReference type="Gene3D" id="1.20.1080.10">
    <property type="entry name" value="Glycerol uptake facilitator protein"/>
    <property type="match status" value="1"/>
</dbReference>
<feature type="transmembrane region" description="Helical" evidence="11">
    <location>
        <begin position="152"/>
        <end position="172"/>
    </location>
</feature>
<evidence type="ECO:0000256" key="5">
    <source>
        <dbReference type="ARBA" id="ARBA00022737"/>
    </source>
</evidence>
<dbReference type="PANTHER" id="PTHR43829:SF9">
    <property type="entry name" value="AQUAPORIN-9"/>
    <property type="match status" value="1"/>
</dbReference>
<evidence type="ECO:0008006" key="14">
    <source>
        <dbReference type="Google" id="ProtNLM"/>
    </source>
</evidence>
<evidence type="ECO:0000256" key="2">
    <source>
        <dbReference type="ARBA" id="ARBA00006175"/>
    </source>
</evidence>
<evidence type="ECO:0000256" key="11">
    <source>
        <dbReference type="SAM" id="Phobius"/>
    </source>
</evidence>
<keyword evidence="5" id="KW-0677">Repeat</keyword>
<evidence type="ECO:0000256" key="6">
    <source>
        <dbReference type="ARBA" id="ARBA00022989"/>
    </source>
</evidence>
<feature type="region of interest" description="Disordered" evidence="10">
    <location>
        <begin position="1"/>
        <end position="23"/>
    </location>
</feature>
<dbReference type="NCBIfam" id="TIGR00861">
    <property type="entry name" value="MIP"/>
    <property type="match status" value="1"/>
</dbReference>
<keyword evidence="3 9" id="KW-0813">Transport</keyword>
<dbReference type="STRING" id="92696.A0A4R0RTQ2"/>
<dbReference type="EMBL" id="RWJN01000015">
    <property type="protein sequence ID" value="TCD70793.1"/>
    <property type="molecule type" value="Genomic_DNA"/>
</dbReference>
<evidence type="ECO:0000256" key="10">
    <source>
        <dbReference type="SAM" id="MobiDB-lite"/>
    </source>
</evidence>
<dbReference type="Proteomes" id="UP000292702">
    <property type="component" value="Unassembled WGS sequence"/>
</dbReference>
<organism evidence="12 13">
    <name type="scientific">Steccherinum ochraceum</name>
    <dbReference type="NCBI Taxonomy" id="92696"/>
    <lineage>
        <taxon>Eukaryota</taxon>
        <taxon>Fungi</taxon>
        <taxon>Dikarya</taxon>
        <taxon>Basidiomycota</taxon>
        <taxon>Agaricomycotina</taxon>
        <taxon>Agaricomycetes</taxon>
        <taxon>Polyporales</taxon>
        <taxon>Steccherinaceae</taxon>
        <taxon>Steccherinum</taxon>
    </lineage>
</organism>
<keyword evidence="6 11" id="KW-1133">Transmembrane helix</keyword>
<evidence type="ECO:0000313" key="12">
    <source>
        <dbReference type="EMBL" id="TCD70793.1"/>
    </source>
</evidence>
<dbReference type="AlphaFoldDB" id="A0A4R0RTQ2"/>
<dbReference type="GO" id="GO:0005886">
    <property type="term" value="C:plasma membrane"/>
    <property type="evidence" value="ECO:0007669"/>
    <property type="project" value="TreeGrafter"/>
</dbReference>
<comment type="similarity">
    <text evidence="2 9">Belongs to the MIP/aquaporin (TC 1.A.8) family.</text>
</comment>
<evidence type="ECO:0000256" key="1">
    <source>
        <dbReference type="ARBA" id="ARBA00004141"/>
    </source>
</evidence>
<dbReference type="PANTHER" id="PTHR43829">
    <property type="entry name" value="AQUAPORIN OR AQUAGLYCEROPORIN RELATED"/>
    <property type="match status" value="1"/>
</dbReference>
<proteinExistence type="inferred from homology"/>
<keyword evidence="13" id="KW-1185">Reference proteome</keyword>
<evidence type="ECO:0000256" key="4">
    <source>
        <dbReference type="ARBA" id="ARBA00022692"/>
    </source>
</evidence>
<evidence type="ECO:0000256" key="7">
    <source>
        <dbReference type="ARBA" id="ARBA00023136"/>
    </source>
</evidence>
<evidence type="ECO:0000313" key="13">
    <source>
        <dbReference type="Proteomes" id="UP000292702"/>
    </source>
</evidence>
<dbReference type="InterPro" id="IPR022357">
    <property type="entry name" value="MIP_CS"/>
</dbReference>
<dbReference type="InterPro" id="IPR050363">
    <property type="entry name" value="MIP/Aquaporin"/>
</dbReference>
<dbReference type="Pfam" id="PF00230">
    <property type="entry name" value="MIP"/>
    <property type="match status" value="1"/>
</dbReference>
<gene>
    <name evidence="12" type="ORF">EIP91_001824</name>
</gene>
<dbReference type="OrthoDB" id="3222at2759"/>
<evidence type="ECO:0000256" key="8">
    <source>
        <dbReference type="ARBA" id="ARBA00034651"/>
    </source>
</evidence>
<dbReference type="FunFam" id="1.20.1080.10:FF:000027">
    <property type="entry name" value="MIP aquaporin"/>
    <property type="match status" value="1"/>
</dbReference>
<dbReference type="PROSITE" id="PS00221">
    <property type="entry name" value="MIP"/>
    <property type="match status" value="1"/>
</dbReference>